<dbReference type="Proteomes" id="UP001596958">
    <property type="component" value="Unassembled WGS sequence"/>
</dbReference>
<organism evidence="2 3">
    <name type="scientific">Mucilaginibacter calamicampi</name>
    <dbReference type="NCBI Taxonomy" id="1302352"/>
    <lineage>
        <taxon>Bacteria</taxon>
        <taxon>Pseudomonadati</taxon>
        <taxon>Bacteroidota</taxon>
        <taxon>Sphingobacteriia</taxon>
        <taxon>Sphingobacteriales</taxon>
        <taxon>Sphingobacteriaceae</taxon>
        <taxon>Mucilaginibacter</taxon>
    </lineage>
</organism>
<keyword evidence="2" id="KW-0808">Transferase</keyword>
<sequence>MNILITGPSLDVKKNVSGISSVVNSIIKYNKAANYYHFLSGKEDDEAGGLKRLTPLFKSYLLFYSLSKKNKYDILHLNLALNPKSILRDYSFFEIASFFKKKTITHLHGGKHLTTKPKNLILKYIINRIIKNSDILIVLSDLEKDLVQQYSSRQDTVSLSNSVEDTYLEANIKDKSEIVTRFLFLGRLHESKGLDYLIKAFEELCSSGINAVLNICGTGPLEERVTEATNRNHKIIFHGIVSGADKLDKLTSNDVFVLPSIHGEGLPVALLECMAVGLVPITTSDGSMGSVVSNGTNGLLVPKHDSTAIYGQMKLLCKKTDLISQMSKESKSYISQNFRMDNYVKKLNEIYNDVLNT</sequence>
<dbReference type="PANTHER" id="PTHR12526">
    <property type="entry name" value="GLYCOSYLTRANSFERASE"/>
    <property type="match status" value="1"/>
</dbReference>
<proteinExistence type="predicted"/>
<keyword evidence="3" id="KW-1185">Reference proteome</keyword>
<comment type="caution">
    <text evidence="2">The sequence shown here is derived from an EMBL/GenBank/DDBJ whole genome shotgun (WGS) entry which is preliminary data.</text>
</comment>
<dbReference type="RefSeq" id="WP_377100374.1">
    <property type="nucleotide sequence ID" value="NZ_JBHTHU010000006.1"/>
</dbReference>
<evidence type="ECO:0000313" key="2">
    <source>
        <dbReference type="EMBL" id="MFD0750794.1"/>
    </source>
</evidence>
<reference evidence="3" key="1">
    <citation type="journal article" date="2019" name="Int. J. Syst. Evol. Microbiol.">
        <title>The Global Catalogue of Microorganisms (GCM) 10K type strain sequencing project: providing services to taxonomists for standard genome sequencing and annotation.</title>
        <authorList>
            <consortium name="The Broad Institute Genomics Platform"/>
            <consortium name="The Broad Institute Genome Sequencing Center for Infectious Disease"/>
            <person name="Wu L."/>
            <person name="Ma J."/>
        </authorList>
    </citation>
    <scope>NUCLEOTIDE SEQUENCE [LARGE SCALE GENOMIC DNA]</scope>
    <source>
        <strain evidence="3">CCUG 63418</strain>
    </source>
</reference>
<evidence type="ECO:0000313" key="3">
    <source>
        <dbReference type="Proteomes" id="UP001596958"/>
    </source>
</evidence>
<feature type="domain" description="Glycosyl transferase family 1" evidence="1">
    <location>
        <begin position="180"/>
        <end position="331"/>
    </location>
</feature>
<dbReference type="EMBL" id="JBHTHU010000006">
    <property type="protein sequence ID" value="MFD0750794.1"/>
    <property type="molecule type" value="Genomic_DNA"/>
</dbReference>
<dbReference type="Gene3D" id="3.40.50.2000">
    <property type="entry name" value="Glycogen Phosphorylase B"/>
    <property type="match status" value="2"/>
</dbReference>
<dbReference type="SUPFAM" id="SSF53756">
    <property type="entry name" value="UDP-Glycosyltransferase/glycogen phosphorylase"/>
    <property type="match status" value="1"/>
</dbReference>
<name>A0ABW2YWD9_9SPHI</name>
<keyword evidence="2" id="KW-0328">Glycosyltransferase</keyword>
<dbReference type="GO" id="GO:0016757">
    <property type="term" value="F:glycosyltransferase activity"/>
    <property type="evidence" value="ECO:0007669"/>
    <property type="project" value="UniProtKB-KW"/>
</dbReference>
<gene>
    <name evidence="2" type="ORF">ACFQZS_11630</name>
</gene>
<dbReference type="CDD" id="cd03801">
    <property type="entry name" value="GT4_PimA-like"/>
    <property type="match status" value="1"/>
</dbReference>
<protein>
    <submittedName>
        <fullName evidence="2">Glycosyltransferase family 4 protein</fullName>
        <ecNumber evidence="2">2.4.-.-</ecNumber>
    </submittedName>
</protein>
<dbReference type="InterPro" id="IPR001296">
    <property type="entry name" value="Glyco_trans_1"/>
</dbReference>
<dbReference type="Pfam" id="PF00534">
    <property type="entry name" value="Glycos_transf_1"/>
    <property type="match status" value="1"/>
</dbReference>
<accession>A0ABW2YWD9</accession>
<dbReference type="EC" id="2.4.-.-" evidence="2"/>
<evidence type="ECO:0000259" key="1">
    <source>
        <dbReference type="Pfam" id="PF00534"/>
    </source>
</evidence>